<evidence type="ECO:0000313" key="3">
    <source>
        <dbReference type="EMBL" id="QHU30565.1"/>
    </source>
</evidence>
<accession>A0A6C0LKQ4</accession>
<feature type="domain" description="NUMOD4" evidence="2">
    <location>
        <begin position="3"/>
        <end position="27"/>
    </location>
</feature>
<dbReference type="Gene3D" id="3.90.75.20">
    <property type="match status" value="1"/>
</dbReference>
<proteinExistence type="predicted"/>
<feature type="region of interest" description="Disordered" evidence="1">
    <location>
        <begin position="34"/>
        <end position="67"/>
    </location>
</feature>
<name>A0A6C0LKQ4_9ZZZZ</name>
<evidence type="ECO:0000259" key="2">
    <source>
        <dbReference type="Pfam" id="PF07463"/>
    </source>
</evidence>
<dbReference type="Pfam" id="PF07463">
    <property type="entry name" value="NUMOD4"/>
    <property type="match status" value="1"/>
</dbReference>
<dbReference type="EMBL" id="MN740510">
    <property type="protein sequence ID" value="QHU30565.1"/>
    <property type="molecule type" value="Genomic_DNA"/>
</dbReference>
<protein>
    <recommendedName>
        <fullName evidence="2">NUMOD4 domain-containing protein</fullName>
    </recommendedName>
</protein>
<organism evidence="3">
    <name type="scientific">viral metagenome</name>
    <dbReference type="NCBI Taxonomy" id="1070528"/>
    <lineage>
        <taxon>unclassified sequences</taxon>
        <taxon>metagenomes</taxon>
        <taxon>organismal metagenomes</taxon>
    </lineage>
</organism>
<dbReference type="InterPro" id="IPR010902">
    <property type="entry name" value="NUMOD4"/>
</dbReference>
<dbReference type="InterPro" id="IPR044925">
    <property type="entry name" value="His-Me_finger_sf"/>
</dbReference>
<feature type="compositionally biased region" description="Basic residues" evidence="1">
    <location>
        <begin position="57"/>
        <end position="67"/>
    </location>
</feature>
<dbReference type="AlphaFoldDB" id="A0A6C0LKQ4"/>
<sequence>MAEEWRDIEGYDDYEISNMGRVWSSKNRKHLSLIDNTKQRTDNTSGVKGVCWDNRGSNRRNLQRSKQ</sequence>
<evidence type="ECO:0000256" key="1">
    <source>
        <dbReference type="SAM" id="MobiDB-lite"/>
    </source>
</evidence>
<dbReference type="GO" id="GO:0016788">
    <property type="term" value="F:hydrolase activity, acting on ester bonds"/>
    <property type="evidence" value="ECO:0007669"/>
    <property type="project" value="InterPro"/>
</dbReference>
<reference evidence="3" key="1">
    <citation type="journal article" date="2020" name="Nature">
        <title>Giant virus diversity and host interactions through global metagenomics.</title>
        <authorList>
            <person name="Schulz F."/>
            <person name="Roux S."/>
            <person name="Paez-Espino D."/>
            <person name="Jungbluth S."/>
            <person name="Walsh D.A."/>
            <person name="Denef V.J."/>
            <person name="McMahon K.D."/>
            <person name="Konstantinidis K.T."/>
            <person name="Eloe-Fadrosh E.A."/>
            <person name="Kyrpides N.C."/>
            <person name="Woyke T."/>
        </authorList>
    </citation>
    <scope>NUCLEOTIDE SEQUENCE</scope>
    <source>
        <strain evidence="3">GVMAG-M-3300027833-19</strain>
    </source>
</reference>
<dbReference type="SUPFAM" id="SSF54060">
    <property type="entry name" value="His-Me finger endonucleases"/>
    <property type="match status" value="1"/>
</dbReference>